<keyword evidence="1" id="KW-0732">Signal</keyword>
<feature type="chain" id="PRO_5047082769" description="Fibritin C-terminal domain-containing protein" evidence="1">
    <location>
        <begin position="22"/>
        <end position="252"/>
    </location>
</feature>
<dbReference type="InterPro" id="IPR012473">
    <property type="entry name" value="Fibritin_C"/>
</dbReference>
<sequence>MLSYWIVLVFGVCSSIQLATGQFCEQACLDEIEGAKDYAANLHANTNANIDNILGRLASVESKQRTYDDVLTRVVMIENDLQSNISRIEKRINDEVNYVLGEISIVRGRVEVLEANEFADDMALSDLSTRVKNAETNLKGNATQLSNQIFSEVASLNTILSDYITNVNRDLTARIDKVVASIPPSTPGGTTPIGTGSAMDVYYNLTRRIDNLEFGKISNLSADNNIWRQNFRVVNTTFEKLKKGNYLMTGGR</sequence>
<comment type="caution">
    <text evidence="3">The sequence shown here is derived from an EMBL/GenBank/DDBJ whole genome shotgun (WGS) entry which is preliminary data.</text>
</comment>
<organism evidence="3 4">
    <name type="scientific">Orchesella dallaii</name>
    <dbReference type="NCBI Taxonomy" id="48710"/>
    <lineage>
        <taxon>Eukaryota</taxon>
        <taxon>Metazoa</taxon>
        <taxon>Ecdysozoa</taxon>
        <taxon>Arthropoda</taxon>
        <taxon>Hexapoda</taxon>
        <taxon>Collembola</taxon>
        <taxon>Entomobryomorpha</taxon>
        <taxon>Entomobryoidea</taxon>
        <taxon>Orchesellidae</taxon>
        <taxon>Orchesellinae</taxon>
        <taxon>Orchesella</taxon>
    </lineage>
</organism>
<evidence type="ECO:0000259" key="2">
    <source>
        <dbReference type="Pfam" id="PF07921"/>
    </source>
</evidence>
<accession>A0ABP1RZT2</accession>
<keyword evidence="4" id="KW-1185">Reference proteome</keyword>
<dbReference type="Proteomes" id="UP001642540">
    <property type="component" value="Unassembled WGS sequence"/>
</dbReference>
<dbReference type="Pfam" id="PF07921">
    <property type="entry name" value="Fibritin_C"/>
    <property type="match status" value="1"/>
</dbReference>
<proteinExistence type="predicted"/>
<protein>
    <recommendedName>
        <fullName evidence="2">Fibritin C-terminal domain-containing protein</fullName>
    </recommendedName>
</protein>
<evidence type="ECO:0000313" key="3">
    <source>
        <dbReference type="EMBL" id="CAL8140083.1"/>
    </source>
</evidence>
<evidence type="ECO:0000256" key="1">
    <source>
        <dbReference type="SAM" id="SignalP"/>
    </source>
</evidence>
<reference evidence="3 4" key="1">
    <citation type="submission" date="2024-08" db="EMBL/GenBank/DDBJ databases">
        <authorList>
            <person name="Cucini C."/>
            <person name="Frati F."/>
        </authorList>
    </citation>
    <scope>NUCLEOTIDE SEQUENCE [LARGE SCALE GENOMIC DNA]</scope>
</reference>
<feature type="domain" description="Fibritin C-terminal" evidence="2">
    <location>
        <begin position="123"/>
        <end position="231"/>
    </location>
</feature>
<evidence type="ECO:0000313" key="4">
    <source>
        <dbReference type="Proteomes" id="UP001642540"/>
    </source>
</evidence>
<dbReference type="EMBL" id="CAXLJM020000133">
    <property type="protein sequence ID" value="CAL8140083.1"/>
    <property type="molecule type" value="Genomic_DNA"/>
</dbReference>
<feature type="signal peptide" evidence="1">
    <location>
        <begin position="1"/>
        <end position="21"/>
    </location>
</feature>
<gene>
    <name evidence="3" type="ORF">ODALV1_LOCUS28133</name>
</gene>
<name>A0ABP1RZT2_9HEXA</name>